<keyword evidence="2" id="KW-0472">Membrane</keyword>
<feature type="coiled-coil region" evidence="1">
    <location>
        <begin position="87"/>
        <end position="121"/>
    </location>
</feature>
<gene>
    <name evidence="3" type="ORF">Fot_22866</name>
</gene>
<dbReference type="AlphaFoldDB" id="A0ABD1UYW8"/>
<sequence length="125" mass="14238">MAKSSHVFTTKVCIILFTLYGFVSVAVFNNITLSSLEGPLLDLIKKQIDQIGTEKSSLALKCRSIEDKMILLNKQLEASEKYRSEYLNRYEDAIKDKKKLADDYMSRITNLQSKCSSLEERCSSL</sequence>
<dbReference type="SUPFAM" id="SSF48340">
    <property type="entry name" value="Interferon-induced guanylate-binding protein 1 (GBP1), C-terminal domain"/>
    <property type="match status" value="1"/>
</dbReference>
<keyword evidence="4" id="KW-1185">Reference proteome</keyword>
<protein>
    <submittedName>
        <fullName evidence="3">Guanylate-binding family protein</fullName>
    </submittedName>
</protein>
<keyword evidence="2" id="KW-1133">Transmembrane helix</keyword>
<evidence type="ECO:0000313" key="4">
    <source>
        <dbReference type="Proteomes" id="UP001604277"/>
    </source>
</evidence>
<keyword evidence="1" id="KW-0175">Coiled coil</keyword>
<keyword evidence="2" id="KW-0812">Transmembrane</keyword>
<dbReference type="InterPro" id="IPR036543">
    <property type="entry name" value="Guanylate-bd_C_sf"/>
</dbReference>
<feature type="transmembrane region" description="Helical" evidence="2">
    <location>
        <begin position="12"/>
        <end position="31"/>
    </location>
</feature>
<comment type="caution">
    <text evidence="3">The sequence shown here is derived from an EMBL/GenBank/DDBJ whole genome shotgun (WGS) entry which is preliminary data.</text>
</comment>
<name>A0ABD1UYW8_9LAMI</name>
<evidence type="ECO:0000256" key="2">
    <source>
        <dbReference type="SAM" id="Phobius"/>
    </source>
</evidence>
<dbReference type="EMBL" id="JBFOLJ010000006">
    <property type="protein sequence ID" value="KAL2530265.1"/>
    <property type="molecule type" value="Genomic_DNA"/>
</dbReference>
<accession>A0ABD1UYW8</accession>
<reference evidence="4" key="1">
    <citation type="submission" date="2024-07" db="EMBL/GenBank/DDBJ databases">
        <title>Two chromosome-level genome assemblies of Korean endemic species Abeliophyllum distichum and Forsythia ovata (Oleaceae).</title>
        <authorList>
            <person name="Jang H."/>
        </authorList>
    </citation>
    <scope>NUCLEOTIDE SEQUENCE [LARGE SCALE GENOMIC DNA]</scope>
</reference>
<dbReference type="Proteomes" id="UP001604277">
    <property type="component" value="Unassembled WGS sequence"/>
</dbReference>
<evidence type="ECO:0000256" key="1">
    <source>
        <dbReference type="SAM" id="Coils"/>
    </source>
</evidence>
<evidence type="ECO:0000313" key="3">
    <source>
        <dbReference type="EMBL" id="KAL2530265.1"/>
    </source>
</evidence>
<proteinExistence type="predicted"/>
<organism evidence="3 4">
    <name type="scientific">Forsythia ovata</name>
    <dbReference type="NCBI Taxonomy" id="205694"/>
    <lineage>
        <taxon>Eukaryota</taxon>
        <taxon>Viridiplantae</taxon>
        <taxon>Streptophyta</taxon>
        <taxon>Embryophyta</taxon>
        <taxon>Tracheophyta</taxon>
        <taxon>Spermatophyta</taxon>
        <taxon>Magnoliopsida</taxon>
        <taxon>eudicotyledons</taxon>
        <taxon>Gunneridae</taxon>
        <taxon>Pentapetalae</taxon>
        <taxon>asterids</taxon>
        <taxon>lamiids</taxon>
        <taxon>Lamiales</taxon>
        <taxon>Oleaceae</taxon>
        <taxon>Forsythieae</taxon>
        <taxon>Forsythia</taxon>
    </lineage>
</organism>